<dbReference type="EMBL" id="BMNK01000004">
    <property type="protein sequence ID" value="GGP06621.1"/>
    <property type="molecule type" value="Genomic_DNA"/>
</dbReference>
<feature type="transmembrane region" description="Helical" evidence="2">
    <location>
        <begin position="335"/>
        <end position="356"/>
    </location>
</feature>
<dbReference type="Gene3D" id="3.40.720.10">
    <property type="entry name" value="Alkaline Phosphatase, subunit A"/>
    <property type="match status" value="1"/>
</dbReference>
<evidence type="ECO:0000256" key="2">
    <source>
        <dbReference type="SAM" id="Phobius"/>
    </source>
</evidence>
<feature type="transmembrane region" description="Helical" evidence="2">
    <location>
        <begin position="496"/>
        <end position="515"/>
    </location>
</feature>
<dbReference type="SUPFAM" id="SSF53649">
    <property type="entry name" value="Alkaline phosphatase-like"/>
    <property type="match status" value="1"/>
</dbReference>
<name>A0A918A4L8_9ACTN</name>
<organism evidence="4 5">
    <name type="scientific">Nonomuraea glycinis</name>
    <dbReference type="NCBI Taxonomy" id="2047744"/>
    <lineage>
        <taxon>Bacteria</taxon>
        <taxon>Bacillati</taxon>
        <taxon>Actinomycetota</taxon>
        <taxon>Actinomycetes</taxon>
        <taxon>Streptosporangiales</taxon>
        <taxon>Streptosporangiaceae</taxon>
        <taxon>Nonomuraea</taxon>
    </lineage>
</organism>
<reference evidence="4" key="2">
    <citation type="submission" date="2020-09" db="EMBL/GenBank/DDBJ databases">
        <authorList>
            <person name="Sun Q."/>
            <person name="Zhou Y."/>
        </authorList>
    </citation>
    <scope>NUCLEOTIDE SEQUENCE</scope>
    <source>
        <strain evidence="4">CGMCC 4.7430</strain>
    </source>
</reference>
<sequence length="730" mass="74355">MRWALFLLVAAALWGAVPAATALADSPGTRTSEVSADAPGRVAFVGVPGLHWDDVDPERTPNLWRLAGQSDLGSVSVKTLGTVACPFDGWMTVSAGIRSAYGQTCGLPPAPEKLGEGARVPGFAELLAKRDGGYVGTLGTAVHGAGQCTTAVGRGAALALADRDGKVDLYAENPAALTDWARCQVLAVDVDELITPYLVDGKLVKEPEAVPADVRRAAVRAADAEVGAVLAELPAGTQVVLAGIGDHGSVPHLRVAMWKRAEATGAYLGTRSTRRDDIVILTDITPTVLTAAGIAIPPTIIGLPWQAGERASLEEAVAELRRSDLMGTSVRGTTGLFFTGFAITQVAFYAIAYYVLSRRRKATAVGVAALGVASIPVSTYLVNLLPWVRGDQPVALLVGGVIAIAVAIMGVAVAGPWRRSPLGPPAVVAGITGAVLVGDLLTGTTLQFNSLMGYTAVVGGRYYGLANIPFALLATAVLMTTAVAADHLVRVGRRRVAVGLVAGLGVAAMLLAGWPGIGSDFGGVIAFVPGIAVTALLVAGQRVSVVKFVGFCGLGGVAVSVIAVLDFQRPLAQQTHLGRFVGQVIEGTFLPMIFRKLGAMLSTMLSPNLMPIVIAGLAFLIFAIMRPGKISAGVVPLAFARAPMLRAGLIGALVSGVVGMLVNDSGTAVLSMVVALAVPLVLYAGINSAPEEAQVTGPLGDDAVDGAGDGAASGAANESGGHAGVVAGKA</sequence>
<keyword evidence="2" id="KW-0812">Transmembrane</keyword>
<feature type="transmembrane region" description="Helical" evidence="2">
    <location>
        <begin position="394"/>
        <end position="414"/>
    </location>
</feature>
<feature type="chain" id="PRO_5039459450" description="MFS transporter" evidence="3">
    <location>
        <begin position="23"/>
        <end position="730"/>
    </location>
</feature>
<keyword evidence="2" id="KW-0472">Membrane</keyword>
<dbReference type="Proteomes" id="UP000660745">
    <property type="component" value="Unassembled WGS sequence"/>
</dbReference>
<comment type="caution">
    <text evidence="4">The sequence shown here is derived from an EMBL/GenBank/DDBJ whole genome shotgun (WGS) entry which is preliminary data.</text>
</comment>
<feature type="transmembrane region" description="Helical" evidence="2">
    <location>
        <begin position="605"/>
        <end position="624"/>
    </location>
</feature>
<feature type="transmembrane region" description="Helical" evidence="2">
    <location>
        <begin position="363"/>
        <end position="382"/>
    </location>
</feature>
<feature type="signal peptide" evidence="3">
    <location>
        <begin position="1"/>
        <end position="22"/>
    </location>
</feature>
<proteinExistence type="predicted"/>
<feature type="compositionally biased region" description="Low complexity" evidence="1">
    <location>
        <begin position="710"/>
        <end position="720"/>
    </location>
</feature>
<evidence type="ECO:0000256" key="1">
    <source>
        <dbReference type="SAM" id="MobiDB-lite"/>
    </source>
</evidence>
<accession>A0A918A4L8</accession>
<evidence type="ECO:0008006" key="6">
    <source>
        <dbReference type="Google" id="ProtNLM"/>
    </source>
</evidence>
<protein>
    <recommendedName>
        <fullName evidence="6">MFS transporter</fullName>
    </recommendedName>
</protein>
<evidence type="ECO:0000256" key="3">
    <source>
        <dbReference type="SAM" id="SignalP"/>
    </source>
</evidence>
<dbReference type="AlphaFoldDB" id="A0A918A4L8"/>
<keyword evidence="3" id="KW-0732">Signal</keyword>
<keyword evidence="2" id="KW-1133">Transmembrane helix</keyword>
<feature type="transmembrane region" description="Helical" evidence="2">
    <location>
        <begin position="644"/>
        <end position="662"/>
    </location>
</feature>
<feature type="transmembrane region" description="Helical" evidence="2">
    <location>
        <begin position="668"/>
        <end position="686"/>
    </location>
</feature>
<feature type="transmembrane region" description="Helical" evidence="2">
    <location>
        <begin position="468"/>
        <end position="489"/>
    </location>
</feature>
<feature type="transmembrane region" description="Helical" evidence="2">
    <location>
        <begin position="426"/>
        <end position="448"/>
    </location>
</feature>
<feature type="transmembrane region" description="Helical" evidence="2">
    <location>
        <begin position="545"/>
        <end position="565"/>
    </location>
</feature>
<keyword evidence="5" id="KW-1185">Reference proteome</keyword>
<feature type="region of interest" description="Disordered" evidence="1">
    <location>
        <begin position="707"/>
        <end position="730"/>
    </location>
</feature>
<evidence type="ECO:0000313" key="4">
    <source>
        <dbReference type="EMBL" id="GGP06621.1"/>
    </source>
</evidence>
<feature type="transmembrane region" description="Helical" evidence="2">
    <location>
        <begin position="521"/>
        <end position="538"/>
    </location>
</feature>
<gene>
    <name evidence="4" type="ORF">GCM10012278_31030</name>
</gene>
<dbReference type="RefSeq" id="WP_189139268.1">
    <property type="nucleotide sequence ID" value="NZ_BMNK01000004.1"/>
</dbReference>
<dbReference type="InterPro" id="IPR017850">
    <property type="entry name" value="Alkaline_phosphatase_core_sf"/>
</dbReference>
<evidence type="ECO:0000313" key="5">
    <source>
        <dbReference type="Proteomes" id="UP000660745"/>
    </source>
</evidence>
<reference evidence="4" key="1">
    <citation type="journal article" date="2014" name="Int. J. Syst. Evol. Microbiol.">
        <title>Complete genome sequence of Corynebacterium casei LMG S-19264T (=DSM 44701T), isolated from a smear-ripened cheese.</title>
        <authorList>
            <consortium name="US DOE Joint Genome Institute (JGI-PGF)"/>
            <person name="Walter F."/>
            <person name="Albersmeier A."/>
            <person name="Kalinowski J."/>
            <person name="Ruckert C."/>
        </authorList>
    </citation>
    <scope>NUCLEOTIDE SEQUENCE</scope>
    <source>
        <strain evidence="4">CGMCC 4.7430</strain>
    </source>
</reference>